<protein>
    <submittedName>
        <fullName evidence="2">Cell division ABC transporter subunit FtsX</fullName>
    </submittedName>
</protein>
<evidence type="ECO:0000313" key="3">
    <source>
        <dbReference type="Proteomes" id="UP000223606"/>
    </source>
</evidence>
<organism evidence="2 3">
    <name type="scientific">Hartmannibacter diazotrophicus</name>
    <dbReference type="NCBI Taxonomy" id="1482074"/>
    <lineage>
        <taxon>Bacteria</taxon>
        <taxon>Pseudomonadati</taxon>
        <taxon>Pseudomonadota</taxon>
        <taxon>Alphaproteobacteria</taxon>
        <taxon>Hyphomicrobiales</taxon>
        <taxon>Pleomorphomonadaceae</taxon>
        <taxon>Hartmannibacter</taxon>
    </lineage>
</organism>
<evidence type="ECO:0000256" key="1">
    <source>
        <dbReference type="SAM" id="Phobius"/>
    </source>
</evidence>
<dbReference type="RefSeq" id="WP_099558099.1">
    <property type="nucleotide sequence ID" value="NZ_LT960614.1"/>
</dbReference>
<reference evidence="3" key="1">
    <citation type="submission" date="2017-09" db="EMBL/GenBank/DDBJ databases">
        <title>Genome sequence of Nannocystis excedens DSM 71.</title>
        <authorList>
            <person name="Blom J."/>
        </authorList>
    </citation>
    <scope>NUCLEOTIDE SEQUENCE [LARGE SCALE GENOMIC DNA]</scope>
    <source>
        <strain evidence="3">type strain: E19</strain>
    </source>
</reference>
<dbReference type="KEGG" id="hdi:HDIA_4369"/>
<keyword evidence="1" id="KW-1133">Transmembrane helix</keyword>
<dbReference type="GO" id="GO:0032153">
    <property type="term" value="C:cell division site"/>
    <property type="evidence" value="ECO:0007669"/>
    <property type="project" value="TreeGrafter"/>
</dbReference>
<evidence type="ECO:0000313" key="2">
    <source>
        <dbReference type="EMBL" id="SON57910.1"/>
    </source>
</evidence>
<dbReference type="OrthoDB" id="9814843at2"/>
<proteinExistence type="predicted"/>
<sequence length="329" mass="34238">MTVGRNDALRDRLGKHARRRRAGADGATPDFWQGASIVPSQSIAGRALTLVIAIMTFLASLTLGAVTVVDDAATAWASDIGRELTIEVRPVDGVDLAGEVAKAVALAQEFPGVGSAHALTDDETKRLLEPWLGSGIDLNALPVPRLVVIQISDPTQIDLSAMGREVARQVRGGSLDDHLAWIDRLRAMAGAMVAGGVGIFILVLTALVFSVVFATRAAMAGNSDVIGVLHFVGAEAGFIAREFQRHFLLLGIKGAAIGGGAAILVFALADWATRSAAGIPEADQVTSFLGGISVSPVGYALVLVLVFAVAILTAATSRFAVHRALHAIE</sequence>
<dbReference type="Proteomes" id="UP000223606">
    <property type="component" value="Chromosome 1"/>
</dbReference>
<dbReference type="InterPro" id="IPR004513">
    <property type="entry name" value="FtsX"/>
</dbReference>
<dbReference type="GO" id="GO:0016020">
    <property type="term" value="C:membrane"/>
    <property type="evidence" value="ECO:0007669"/>
    <property type="project" value="InterPro"/>
</dbReference>
<dbReference type="PANTHER" id="PTHR47755:SF1">
    <property type="entry name" value="CELL DIVISION PROTEIN FTSX"/>
    <property type="match status" value="1"/>
</dbReference>
<keyword evidence="3" id="KW-1185">Reference proteome</keyword>
<dbReference type="EMBL" id="LT960614">
    <property type="protein sequence ID" value="SON57910.1"/>
    <property type="molecule type" value="Genomic_DNA"/>
</dbReference>
<gene>
    <name evidence="2" type="ORF">HDIA_4369</name>
</gene>
<feature type="transmembrane region" description="Helical" evidence="1">
    <location>
        <begin position="288"/>
        <end position="315"/>
    </location>
</feature>
<keyword evidence="1" id="KW-0812">Transmembrane</keyword>
<name>A0A2C9DCL2_9HYPH</name>
<accession>A0A2C9DCL2</accession>
<dbReference type="AlphaFoldDB" id="A0A2C9DCL2"/>
<keyword evidence="2" id="KW-0131">Cell cycle</keyword>
<dbReference type="PANTHER" id="PTHR47755">
    <property type="entry name" value="CELL DIVISION PROTEIN FTSX"/>
    <property type="match status" value="1"/>
</dbReference>
<feature type="transmembrane region" description="Helical" evidence="1">
    <location>
        <begin position="187"/>
        <end position="213"/>
    </location>
</feature>
<feature type="transmembrane region" description="Helical" evidence="1">
    <location>
        <begin position="247"/>
        <end position="268"/>
    </location>
</feature>
<dbReference type="GO" id="GO:0051301">
    <property type="term" value="P:cell division"/>
    <property type="evidence" value="ECO:0007669"/>
    <property type="project" value="UniProtKB-KW"/>
</dbReference>
<keyword evidence="1" id="KW-0472">Membrane</keyword>
<feature type="transmembrane region" description="Helical" evidence="1">
    <location>
        <begin position="47"/>
        <end position="69"/>
    </location>
</feature>
<keyword evidence="2" id="KW-0132">Cell division</keyword>